<dbReference type="InterPro" id="IPR029063">
    <property type="entry name" value="SAM-dependent_MTases_sf"/>
</dbReference>
<evidence type="ECO:0000256" key="5">
    <source>
        <dbReference type="SAM" id="Coils"/>
    </source>
</evidence>
<dbReference type="RefSeq" id="WP_368629621.1">
    <property type="nucleotide sequence ID" value="NZ_JAYWLU010000011.1"/>
</dbReference>
<keyword evidence="3" id="KW-0808">Transferase</keyword>
<dbReference type="Pfam" id="PF20464">
    <property type="entry name" value="MmeI_N"/>
    <property type="match status" value="1"/>
</dbReference>
<evidence type="ECO:0000259" key="10">
    <source>
        <dbReference type="Pfam" id="PF20473"/>
    </source>
</evidence>
<accession>A0ABV3V3J7</accession>
<gene>
    <name evidence="11" type="ORF">VVR66_11345</name>
</gene>
<dbReference type="InterPro" id="IPR046818">
    <property type="entry name" value="MmeI_C"/>
</dbReference>
<dbReference type="Pfam" id="PF20467">
    <property type="entry name" value="MmeI_C"/>
    <property type="match status" value="1"/>
</dbReference>
<dbReference type="InterPro" id="IPR046817">
    <property type="entry name" value="MmeI_N"/>
</dbReference>
<dbReference type="PANTHER" id="PTHR33841">
    <property type="entry name" value="DNA METHYLTRANSFERASE YEEA-RELATED"/>
    <property type="match status" value="1"/>
</dbReference>
<dbReference type="Pfam" id="PF20473">
    <property type="entry name" value="MmeI_Mtase"/>
    <property type="match status" value="1"/>
</dbReference>
<feature type="coiled-coil region" evidence="5">
    <location>
        <begin position="355"/>
        <end position="382"/>
    </location>
</feature>
<evidence type="ECO:0000313" key="11">
    <source>
        <dbReference type="EMBL" id="MEX3595308.1"/>
    </source>
</evidence>
<evidence type="ECO:0000259" key="9">
    <source>
        <dbReference type="Pfam" id="PF20467"/>
    </source>
</evidence>
<comment type="catalytic activity">
    <reaction evidence="4">
        <text>a 2'-deoxyadenosine in DNA + S-adenosyl-L-methionine = an N(6)-methyl-2'-deoxyadenosine in DNA + S-adenosyl-L-homocysteine + H(+)</text>
        <dbReference type="Rhea" id="RHEA:15197"/>
        <dbReference type="Rhea" id="RHEA-COMP:12418"/>
        <dbReference type="Rhea" id="RHEA-COMP:12419"/>
        <dbReference type="ChEBI" id="CHEBI:15378"/>
        <dbReference type="ChEBI" id="CHEBI:57856"/>
        <dbReference type="ChEBI" id="CHEBI:59789"/>
        <dbReference type="ChEBI" id="CHEBI:90615"/>
        <dbReference type="ChEBI" id="CHEBI:90616"/>
        <dbReference type="EC" id="2.1.1.72"/>
    </reaction>
</comment>
<reference evidence="11 12" key="1">
    <citation type="journal article" date="2024" name="Fungal Genet. Biol.">
        <title>The porcine skin microbiome exhibits broad fungal antagonism.</title>
        <authorList>
            <person name="De La Cruz K.F."/>
            <person name="Townsend E.C."/>
            <person name="Alex Cheong J.Z."/>
            <person name="Salamzade R."/>
            <person name="Liu A."/>
            <person name="Sandstrom S."/>
            <person name="Davila E."/>
            <person name="Huang L."/>
            <person name="Xu K.H."/>
            <person name="Wu S.Y."/>
            <person name="Meudt J.J."/>
            <person name="Shanmuganayagam D."/>
            <person name="Gibson A.L.F."/>
            <person name="Kalan L.R."/>
        </authorList>
    </citation>
    <scope>NUCLEOTIDE SEQUENCE [LARGE SCALE GENOMIC DNA]</scope>
    <source>
        <strain evidence="11 12">LK2625</strain>
    </source>
</reference>
<evidence type="ECO:0000259" key="8">
    <source>
        <dbReference type="Pfam" id="PF20466"/>
    </source>
</evidence>
<dbReference type="EMBL" id="JAYWLU010000011">
    <property type="protein sequence ID" value="MEX3595308.1"/>
    <property type="molecule type" value="Genomic_DNA"/>
</dbReference>
<evidence type="ECO:0000256" key="3">
    <source>
        <dbReference type="ARBA" id="ARBA00022679"/>
    </source>
</evidence>
<feature type="domain" description="MmeI-like C-terminal" evidence="9">
    <location>
        <begin position="860"/>
        <end position="938"/>
    </location>
</feature>
<dbReference type="SUPFAM" id="SSF53335">
    <property type="entry name" value="S-adenosyl-L-methionine-dependent methyltransferases"/>
    <property type="match status" value="1"/>
</dbReference>
<keyword evidence="5" id="KW-0175">Coiled coil</keyword>
<evidence type="ECO:0000256" key="1">
    <source>
        <dbReference type="ARBA" id="ARBA00011900"/>
    </source>
</evidence>
<dbReference type="EC" id="2.1.1.72" evidence="1"/>
<dbReference type="PANTHER" id="PTHR33841:SF1">
    <property type="entry name" value="DNA METHYLTRANSFERASE A"/>
    <property type="match status" value="1"/>
</dbReference>
<proteinExistence type="predicted"/>
<evidence type="ECO:0000256" key="2">
    <source>
        <dbReference type="ARBA" id="ARBA00022603"/>
    </source>
</evidence>
<keyword evidence="2 11" id="KW-0489">Methyltransferase</keyword>
<evidence type="ECO:0000256" key="4">
    <source>
        <dbReference type="ARBA" id="ARBA00047942"/>
    </source>
</evidence>
<dbReference type="InterPro" id="IPR046816">
    <property type="entry name" value="MmeI_Mtase"/>
</dbReference>
<dbReference type="InterPro" id="IPR046820">
    <property type="entry name" value="MmeI_TRD"/>
</dbReference>
<evidence type="ECO:0000259" key="7">
    <source>
        <dbReference type="Pfam" id="PF20465"/>
    </source>
</evidence>
<name>A0ABV3V3J7_9MICC</name>
<dbReference type="Gene3D" id="3.40.50.150">
    <property type="entry name" value="Vaccinia Virus protein VP39"/>
    <property type="match status" value="1"/>
</dbReference>
<feature type="domain" description="MmeI-like target recognition" evidence="8">
    <location>
        <begin position="654"/>
        <end position="859"/>
    </location>
</feature>
<organism evidence="11 12">
    <name type="scientific">Kocuria carniphila</name>
    <dbReference type="NCBI Taxonomy" id="262208"/>
    <lineage>
        <taxon>Bacteria</taxon>
        <taxon>Bacillati</taxon>
        <taxon>Actinomycetota</taxon>
        <taxon>Actinomycetes</taxon>
        <taxon>Micrococcales</taxon>
        <taxon>Micrococcaceae</taxon>
        <taxon>Kocuria</taxon>
    </lineage>
</organism>
<dbReference type="Proteomes" id="UP001558481">
    <property type="component" value="Unassembled WGS sequence"/>
</dbReference>
<protein>
    <recommendedName>
        <fullName evidence="1">site-specific DNA-methyltransferase (adenine-specific)</fullName>
        <ecNumber evidence="1">2.1.1.72</ecNumber>
    </recommendedName>
</protein>
<evidence type="ECO:0000259" key="6">
    <source>
        <dbReference type="Pfam" id="PF20464"/>
    </source>
</evidence>
<feature type="domain" description="MmeI-like helicase spacer" evidence="7">
    <location>
        <begin position="213"/>
        <end position="287"/>
    </location>
</feature>
<evidence type="ECO:0000313" key="12">
    <source>
        <dbReference type="Proteomes" id="UP001558481"/>
    </source>
</evidence>
<dbReference type="InterPro" id="IPR046819">
    <property type="entry name" value="MmeI_hel"/>
</dbReference>
<dbReference type="InterPro" id="IPR050953">
    <property type="entry name" value="N4_N6_ade-DNA_methylase"/>
</dbReference>
<sequence length="939" mass="105410">MQTQMDRGTARDALTKFAREWTERIEGWRADGQTHTEKSYAQQFWSALLRCFGVIPERMDLFERDATRASTGGTGYIDFFWSGVAIGEAKSLGEDLGKAHRQALDYLSGGSINSFEWPRFVLVTDFEHLRVERMGDEPWTVEFDLADAPAHVDQLMFLAGQETVTKAEEKAASLDAAARMAALWQAVVGDEADQGVGDEAPTHPEDEDALAQEASILLTRLLFLLYGDDAGLWEDDLFRRWVESDTTADNLGPQLQGLFNLLNTPESQRRRVPATLAKFPYVNGGIFDGSSPVPYLTAEMRQALIEACRFRWTHISPAVFGALFQLVKSQKARRGDGEHYTSEANILKTIGPLFLDEYRARADRLIAKKSATRREFNELQDEMAANLYLDPACGAGNFLNVAYARLREIETDLIVARTKRWGTMDLTYDVSFEQKLTIDRFWGFEINWWPAKIAETAMFLVDHQANLALAKARGAAPNRLPIRITAHIVHHDALTLDWAQTLPEPTGQTYVFGNPPFLGDHTRTAAQLALMQHAWGGTKQLSRLDFVTSWHALTLRLLENRYGEWAFVTTNSITQGDQTARLFEPIYDAGWHIKFAHRTFQWDSEAPGKAAVHCVIIGFTRDRATKRRLWDYATVRSAPAEVSGAKAINAYLVDGPEVLVGKRTTPLAPDLPMVDYGSKPTDGGNLIITPAEYDAVMADPVMAPYVRPYVGSKELLSNRKRWCLWLRDMNPGDPARSPELKRRLQAVAAMREASKAASTQDWARFPHLFRQLGLVSDVPFVGIPEVSSENRHYLPVSHFEPEVIISNKVYGAVDPHGIAFAVASSSMFWTWMKTVGGRMKSDPSFSSTITWNNFPMPALTDEQRAALASAGTKILDARAQHPDRPLDEHYAALGMTPELVRAHDQLDTIMDKIIGAPRRCRTALERQELLFDSYVRLTR</sequence>
<dbReference type="Pfam" id="PF20466">
    <property type="entry name" value="MmeI_TRD"/>
    <property type="match status" value="1"/>
</dbReference>
<dbReference type="GO" id="GO:0032259">
    <property type="term" value="P:methylation"/>
    <property type="evidence" value="ECO:0007669"/>
    <property type="project" value="UniProtKB-KW"/>
</dbReference>
<feature type="domain" description="MmeI-like DNA-methyltransferase" evidence="10">
    <location>
        <begin position="369"/>
        <end position="630"/>
    </location>
</feature>
<keyword evidence="12" id="KW-1185">Reference proteome</keyword>
<feature type="domain" description="MmeI-like N-terminal" evidence="6">
    <location>
        <begin position="15"/>
        <end position="185"/>
    </location>
</feature>
<dbReference type="GO" id="GO:0008168">
    <property type="term" value="F:methyltransferase activity"/>
    <property type="evidence" value="ECO:0007669"/>
    <property type="project" value="UniProtKB-KW"/>
</dbReference>
<comment type="caution">
    <text evidence="11">The sequence shown here is derived from an EMBL/GenBank/DDBJ whole genome shotgun (WGS) entry which is preliminary data.</text>
</comment>
<dbReference type="Pfam" id="PF20465">
    <property type="entry name" value="MmeI_hel"/>
    <property type="match status" value="1"/>
</dbReference>